<accession>A0A318TGJ7</accession>
<dbReference type="InterPro" id="IPR050884">
    <property type="entry name" value="CNP_phosphodiesterase-III"/>
</dbReference>
<proteinExistence type="inferred from homology"/>
<dbReference type="PANTHER" id="PTHR42988:SF2">
    <property type="entry name" value="CYCLIC NUCLEOTIDE PHOSPHODIESTERASE CBUA0032-RELATED"/>
    <property type="match status" value="1"/>
</dbReference>
<dbReference type="Proteomes" id="UP000248148">
    <property type="component" value="Unassembled WGS sequence"/>
</dbReference>
<evidence type="ECO:0000259" key="5">
    <source>
        <dbReference type="Pfam" id="PF00149"/>
    </source>
</evidence>
<dbReference type="Gene3D" id="3.60.21.10">
    <property type="match status" value="1"/>
</dbReference>
<dbReference type="EMBL" id="QJTI01000033">
    <property type="protein sequence ID" value="PYE99968.1"/>
    <property type="molecule type" value="Genomic_DNA"/>
</dbReference>
<evidence type="ECO:0000256" key="3">
    <source>
        <dbReference type="ARBA" id="ARBA00023004"/>
    </source>
</evidence>
<dbReference type="InterPro" id="IPR004843">
    <property type="entry name" value="Calcineurin-like_PHP"/>
</dbReference>
<comment type="similarity">
    <text evidence="4">Belongs to the cyclic nucleotide phosphodiesterase class-III family.</text>
</comment>
<dbReference type="RefSeq" id="WP_110782575.1">
    <property type="nucleotide sequence ID" value="NZ_QJTI01000033.1"/>
</dbReference>
<dbReference type="PANTHER" id="PTHR42988">
    <property type="entry name" value="PHOSPHOHYDROLASE"/>
    <property type="match status" value="1"/>
</dbReference>
<reference evidence="6 7" key="1">
    <citation type="submission" date="2018-06" db="EMBL/GenBank/DDBJ databases">
        <title>Genomic Encyclopedia of Archaeal and Bacterial Type Strains, Phase II (KMG-II): from individual species to whole genera.</title>
        <authorList>
            <person name="Goeker M."/>
        </authorList>
    </citation>
    <scope>NUCLEOTIDE SEQUENCE [LARGE SCALE GENOMIC DNA]</scope>
    <source>
        <strain evidence="6 7">JCM 11668</strain>
    </source>
</reference>
<keyword evidence="3" id="KW-0408">Iron</keyword>
<evidence type="ECO:0000256" key="2">
    <source>
        <dbReference type="ARBA" id="ARBA00022801"/>
    </source>
</evidence>
<gene>
    <name evidence="6" type="ORF">BJ122_13311</name>
</gene>
<dbReference type="AlphaFoldDB" id="A0A318TGJ7"/>
<evidence type="ECO:0000256" key="4">
    <source>
        <dbReference type="ARBA" id="ARBA00025742"/>
    </source>
</evidence>
<organism evidence="6 7">
    <name type="scientific">Rhodopseudomonas faecalis</name>
    <dbReference type="NCBI Taxonomy" id="99655"/>
    <lineage>
        <taxon>Bacteria</taxon>
        <taxon>Pseudomonadati</taxon>
        <taxon>Pseudomonadota</taxon>
        <taxon>Alphaproteobacteria</taxon>
        <taxon>Hyphomicrobiales</taxon>
        <taxon>Nitrobacteraceae</taxon>
        <taxon>Rhodopseudomonas</taxon>
    </lineage>
</organism>
<keyword evidence="7" id="KW-1185">Reference proteome</keyword>
<evidence type="ECO:0000256" key="1">
    <source>
        <dbReference type="ARBA" id="ARBA00022723"/>
    </source>
</evidence>
<keyword evidence="1" id="KW-0479">Metal-binding</keyword>
<protein>
    <submittedName>
        <fullName evidence="6">3',5'-cyclic AMP phosphodiesterase CpdA</fullName>
    </submittedName>
</protein>
<feature type="domain" description="Calcineurin-like phosphoesterase" evidence="5">
    <location>
        <begin position="5"/>
        <end position="225"/>
    </location>
</feature>
<comment type="caution">
    <text evidence="6">The sequence shown here is derived from an EMBL/GenBank/DDBJ whole genome shotgun (WGS) entry which is preliminary data.</text>
</comment>
<name>A0A318TGJ7_9BRAD</name>
<evidence type="ECO:0000313" key="7">
    <source>
        <dbReference type="Proteomes" id="UP000248148"/>
    </source>
</evidence>
<dbReference type="GO" id="GO:0046872">
    <property type="term" value="F:metal ion binding"/>
    <property type="evidence" value="ECO:0007669"/>
    <property type="project" value="UniProtKB-KW"/>
</dbReference>
<sequence length="299" mass="32937">MTTFTLAHLSDVHFPPLPAVRLRELANKRVLGYLNWIKNRHAIHRREVLDGLVADIKAHAPDQIAVTGDLVNLALEQEYAPVARWLTELGTPDQVTVVPGNHDAYVLSTQHRFAEAFGDYLRGDDYDGVPEFPFVRCRGPLALIALSSAVPTAPLMASGRLGAAQLAALERLLAQLAGETLFRVVLIHHPPTAKSRQKWLSDAPQLLALLRRYGVELVLHGHDHVHSTVWVEGPRAPIPVVGVPSASALPHGHHPGAAYNLFAIERDNDSWHCTHTVRGYRDALSITELRHSPLAPPQH</sequence>
<evidence type="ECO:0000313" key="6">
    <source>
        <dbReference type="EMBL" id="PYE99968.1"/>
    </source>
</evidence>
<dbReference type="OrthoDB" id="9794568at2"/>
<dbReference type="Pfam" id="PF00149">
    <property type="entry name" value="Metallophos"/>
    <property type="match status" value="1"/>
</dbReference>
<dbReference type="InterPro" id="IPR029052">
    <property type="entry name" value="Metallo-depent_PP-like"/>
</dbReference>
<dbReference type="GO" id="GO:0016787">
    <property type="term" value="F:hydrolase activity"/>
    <property type="evidence" value="ECO:0007669"/>
    <property type="project" value="UniProtKB-KW"/>
</dbReference>
<dbReference type="SUPFAM" id="SSF56300">
    <property type="entry name" value="Metallo-dependent phosphatases"/>
    <property type="match status" value="1"/>
</dbReference>
<keyword evidence="2" id="KW-0378">Hydrolase</keyword>